<dbReference type="Gene3D" id="3.40.640.10">
    <property type="entry name" value="Type I PLP-dependent aspartate aminotransferase-like (Major domain)"/>
    <property type="match status" value="1"/>
</dbReference>
<dbReference type="EMBL" id="CP089275">
    <property type="protein sequence ID" value="USP74706.1"/>
    <property type="molecule type" value="Genomic_DNA"/>
</dbReference>
<dbReference type="Pfam" id="PF00155">
    <property type="entry name" value="Aminotran_1_2"/>
    <property type="match status" value="1"/>
</dbReference>
<dbReference type="PRINTS" id="PR00753">
    <property type="entry name" value="ACCSYNTHASE"/>
</dbReference>
<dbReference type="PROSITE" id="PS00105">
    <property type="entry name" value="AA_TRANSFER_CLASS_1"/>
    <property type="match status" value="1"/>
</dbReference>
<proteinExistence type="inferred from homology"/>
<keyword evidence="5" id="KW-1185">Reference proteome</keyword>
<dbReference type="InterPro" id="IPR015422">
    <property type="entry name" value="PyrdxlP-dep_Trfase_small"/>
</dbReference>
<dbReference type="InterPro" id="IPR015421">
    <property type="entry name" value="PyrdxlP-dep_Trfase_major"/>
</dbReference>
<dbReference type="AlphaFoldDB" id="A0A9Q9DQU5"/>
<dbReference type="InterPro" id="IPR015424">
    <property type="entry name" value="PyrdxlP-dep_Trfase"/>
</dbReference>
<protein>
    <recommendedName>
        <fullName evidence="3">Aminotransferase class I/classII large domain-containing protein</fullName>
    </recommendedName>
</protein>
<dbReference type="Gene3D" id="3.90.1150.10">
    <property type="entry name" value="Aspartate Aminotransferase, domain 1"/>
    <property type="match status" value="1"/>
</dbReference>
<evidence type="ECO:0000256" key="2">
    <source>
        <dbReference type="ARBA" id="ARBA00022898"/>
    </source>
</evidence>
<name>A0A9Q9DQU5_CURCL</name>
<evidence type="ECO:0000313" key="5">
    <source>
        <dbReference type="Proteomes" id="UP001056012"/>
    </source>
</evidence>
<reference evidence="4" key="1">
    <citation type="submission" date="2021-12" db="EMBL/GenBank/DDBJ databases">
        <title>Curvularia clavata genome.</title>
        <authorList>
            <person name="Cao Y."/>
        </authorList>
    </citation>
    <scope>NUCLEOTIDE SEQUENCE</scope>
    <source>
        <strain evidence="4">Yc1106</strain>
    </source>
</reference>
<dbReference type="SUPFAM" id="SSF53383">
    <property type="entry name" value="PLP-dependent transferases"/>
    <property type="match status" value="1"/>
</dbReference>
<dbReference type="InterPro" id="IPR004839">
    <property type="entry name" value="Aminotransferase_I/II_large"/>
</dbReference>
<accession>A0A9Q9DQU5</accession>
<evidence type="ECO:0000259" key="3">
    <source>
        <dbReference type="Pfam" id="PF00155"/>
    </source>
</evidence>
<feature type="domain" description="Aminotransferase class I/classII large" evidence="3">
    <location>
        <begin position="73"/>
        <end position="413"/>
    </location>
</feature>
<dbReference type="GO" id="GO:0006520">
    <property type="term" value="P:amino acid metabolic process"/>
    <property type="evidence" value="ECO:0007669"/>
    <property type="project" value="TreeGrafter"/>
</dbReference>
<dbReference type="PANTHER" id="PTHR43795:SF39">
    <property type="entry name" value="AMINOTRANSFERASE CLASS I_CLASSII DOMAIN-CONTAINING PROTEIN"/>
    <property type="match status" value="1"/>
</dbReference>
<evidence type="ECO:0000313" key="4">
    <source>
        <dbReference type="EMBL" id="USP74706.1"/>
    </source>
</evidence>
<dbReference type="InterPro" id="IPR004838">
    <property type="entry name" value="NHTrfase_class1_PyrdxlP-BS"/>
</dbReference>
<evidence type="ECO:0000256" key="1">
    <source>
        <dbReference type="ARBA" id="ARBA00007441"/>
    </source>
</evidence>
<dbReference type="GO" id="GO:0008483">
    <property type="term" value="F:transaminase activity"/>
    <property type="evidence" value="ECO:0007669"/>
    <property type="project" value="TreeGrafter"/>
</dbReference>
<dbReference type="PANTHER" id="PTHR43795">
    <property type="entry name" value="BIFUNCTIONAL ASPARTATE AMINOTRANSFERASE AND GLUTAMATE/ASPARTATE-PREPHENATE AMINOTRANSFERASE-RELATED"/>
    <property type="match status" value="1"/>
</dbReference>
<dbReference type="VEuPathDB" id="FungiDB:yc1106_01980"/>
<dbReference type="InterPro" id="IPR050478">
    <property type="entry name" value="Ethylene_sulfur-biosynth"/>
</dbReference>
<dbReference type="OrthoDB" id="7042322at2759"/>
<comment type="similarity">
    <text evidence="1">Belongs to the class-I pyridoxal-phosphate-dependent aminotransferase family.</text>
</comment>
<gene>
    <name evidence="4" type="ORF">yc1106_01980</name>
</gene>
<dbReference type="CDD" id="cd00609">
    <property type="entry name" value="AAT_like"/>
    <property type="match status" value="1"/>
</dbReference>
<keyword evidence="2" id="KW-0663">Pyridoxal phosphate</keyword>
<dbReference type="Proteomes" id="UP001056012">
    <property type="component" value="Chromosome 2"/>
</dbReference>
<organism evidence="4 5">
    <name type="scientific">Curvularia clavata</name>
    <dbReference type="NCBI Taxonomy" id="95742"/>
    <lineage>
        <taxon>Eukaryota</taxon>
        <taxon>Fungi</taxon>
        <taxon>Dikarya</taxon>
        <taxon>Ascomycota</taxon>
        <taxon>Pezizomycotina</taxon>
        <taxon>Dothideomycetes</taxon>
        <taxon>Pleosporomycetidae</taxon>
        <taxon>Pleosporales</taxon>
        <taxon>Pleosporineae</taxon>
        <taxon>Pleosporaceae</taxon>
        <taxon>Curvularia</taxon>
    </lineage>
</organism>
<sequence length="424" mass="46777">MLSNRGRKYAALDLAAGYTKTRGYLYDKNRHPDGLISFKNAENFLMHDEALAYVKTKCMESLEPSSLTYHDGPFGSKRLRAAMASFVNKRFSPASAVVVDDISFVAGVTALNDILSLCMTEGGSDALLLGMPIYGSFVPDLQSMSSCKLVYASFGDADQFSLKAVECYERALEEAKKTGVNVRALILANPHNPLGQCYTSEALKAILAFCSKHRIHLVSDEIYAFSVYNNNESSPGFTSVLSLNTTGIIDSSLVHVMYGMSKDFAAAGLRLGCLITKNKELGQAVQSLARFHGSSPVTDSIATTILEDEEWHSQFLSRSVRALSKHRDIVARAFDDAGIPYERKANAGFFLWADLSACLQSPTFEAEDELKQRLYDFGVEMAAGHGYHSEVPGRFRFIFSVDQDTVEEAARRVVEFYKRNKVDG</sequence>
<dbReference type="GO" id="GO:0030170">
    <property type="term" value="F:pyridoxal phosphate binding"/>
    <property type="evidence" value="ECO:0007669"/>
    <property type="project" value="InterPro"/>
</dbReference>